<proteinExistence type="predicted"/>
<dbReference type="InterPro" id="IPR036291">
    <property type="entry name" value="NAD(P)-bd_dom_sf"/>
</dbReference>
<dbReference type="RefSeq" id="WP_189585324.1">
    <property type="nucleotide sequence ID" value="NZ_BMYV01000002.1"/>
</dbReference>
<feature type="domain" description="NAD-dependent epimerase/dehydratase" evidence="2">
    <location>
        <begin position="3"/>
        <end position="235"/>
    </location>
</feature>
<accession>A0A918NIQ8</accession>
<evidence type="ECO:0000256" key="1">
    <source>
        <dbReference type="ARBA" id="ARBA00023027"/>
    </source>
</evidence>
<dbReference type="SUPFAM" id="SSF51735">
    <property type="entry name" value="NAD(P)-binding Rossmann-fold domains"/>
    <property type="match status" value="1"/>
</dbReference>
<dbReference type="InterPro" id="IPR001509">
    <property type="entry name" value="Epimerase_deHydtase"/>
</dbReference>
<dbReference type="Proteomes" id="UP000600865">
    <property type="component" value="Unassembled WGS sequence"/>
</dbReference>
<evidence type="ECO:0000259" key="2">
    <source>
        <dbReference type="Pfam" id="PF01370"/>
    </source>
</evidence>
<organism evidence="3 4">
    <name type="scientific">Litorimonas cladophorae</name>
    <dbReference type="NCBI Taxonomy" id="1220491"/>
    <lineage>
        <taxon>Bacteria</taxon>
        <taxon>Pseudomonadati</taxon>
        <taxon>Pseudomonadota</taxon>
        <taxon>Alphaproteobacteria</taxon>
        <taxon>Maricaulales</taxon>
        <taxon>Robiginitomaculaceae</taxon>
    </lineage>
</organism>
<name>A0A918NIQ8_9PROT</name>
<dbReference type="PRINTS" id="PR01713">
    <property type="entry name" value="NUCEPIMERASE"/>
</dbReference>
<reference evidence="3 4" key="1">
    <citation type="journal article" date="2014" name="Int. J. Syst. Evol. Microbiol.">
        <title>Complete genome sequence of Corynebacterium casei LMG S-19264T (=DSM 44701T), isolated from a smear-ripened cheese.</title>
        <authorList>
            <consortium name="US DOE Joint Genome Institute (JGI-PGF)"/>
            <person name="Walter F."/>
            <person name="Albersmeier A."/>
            <person name="Kalinowski J."/>
            <person name="Ruckert C."/>
        </authorList>
    </citation>
    <scope>NUCLEOTIDE SEQUENCE [LARGE SCALE GENOMIC DNA]</scope>
    <source>
        <strain evidence="3 4">KCTC 23968</strain>
    </source>
</reference>
<evidence type="ECO:0000313" key="3">
    <source>
        <dbReference type="EMBL" id="GGX70488.1"/>
    </source>
</evidence>
<protein>
    <submittedName>
        <fullName evidence="3">UDP-glucuronate 5-epimerase</fullName>
    </submittedName>
</protein>
<evidence type="ECO:0000313" key="4">
    <source>
        <dbReference type="Proteomes" id="UP000600865"/>
    </source>
</evidence>
<dbReference type="EMBL" id="BMYV01000002">
    <property type="protein sequence ID" value="GGX70488.1"/>
    <property type="molecule type" value="Genomic_DNA"/>
</dbReference>
<comment type="caution">
    <text evidence="3">The sequence shown here is derived from an EMBL/GenBank/DDBJ whole genome shotgun (WGS) entry which is preliminary data.</text>
</comment>
<keyword evidence="1" id="KW-0520">NAD</keyword>
<dbReference type="AlphaFoldDB" id="A0A918NIQ8"/>
<keyword evidence="4" id="KW-1185">Reference proteome</keyword>
<sequence length="341" mass="38346">MKIIVTGTAGFIGNNLALRLLKDGHEVSGIDAVTDYYDVQLKRDRLARLEAFDTYINHEIRLEDMDAMQSAFDEFEPDYVVHLAGQAGVRYSLNHPRTYVDTNVMGGFNVIELSKQHKVKHLIIASTSSAYGANDVYPFKENDRAAFPLTIYAATKQASELIAHSHSHLFDIPTTILRFFTVYGPWGRPDMAFFMFTKAIFENQSIDVFNHGKMMRDFTYVDDLTKAINLLIKTPPVKGQPVTDVEDSLSPVAPYRIVNIGNANPVQLMDFIQEIEKNVGVSAKMNMMDMQPGDVTKTFANADLLQSLTGYKPSVDVEEGVKAFVDWYREYYSVGLNTAQP</sequence>
<dbReference type="Pfam" id="PF01370">
    <property type="entry name" value="Epimerase"/>
    <property type="match status" value="1"/>
</dbReference>
<dbReference type="Gene3D" id="3.40.50.720">
    <property type="entry name" value="NAD(P)-binding Rossmann-like Domain"/>
    <property type="match status" value="1"/>
</dbReference>
<dbReference type="PANTHER" id="PTHR43574">
    <property type="entry name" value="EPIMERASE-RELATED"/>
    <property type="match status" value="1"/>
</dbReference>
<gene>
    <name evidence="3" type="ORF">GCM10011309_20730</name>
</gene>